<organism evidence="2 3">
    <name type="scientific">Aegilops tauschii subsp. strangulata</name>
    <name type="common">Goatgrass</name>
    <dbReference type="NCBI Taxonomy" id="200361"/>
    <lineage>
        <taxon>Eukaryota</taxon>
        <taxon>Viridiplantae</taxon>
        <taxon>Streptophyta</taxon>
        <taxon>Embryophyta</taxon>
        <taxon>Tracheophyta</taxon>
        <taxon>Spermatophyta</taxon>
        <taxon>Magnoliopsida</taxon>
        <taxon>Liliopsida</taxon>
        <taxon>Poales</taxon>
        <taxon>Poaceae</taxon>
        <taxon>BOP clade</taxon>
        <taxon>Pooideae</taxon>
        <taxon>Triticodae</taxon>
        <taxon>Triticeae</taxon>
        <taxon>Triticinae</taxon>
        <taxon>Aegilops</taxon>
    </lineage>
</organism>
<keyword evidence="1" id="KW-0732">Signal</keyword>
<dbReference type="EnsemblPlants" id="AET6Gv20829900.8">
    <property type="protein sequence ID" value="AET6Gv20829900.8"/>
    <property type="gene ID" value="AET6Gv20829900"/>
</dbReference>
<reference evidence="3" key="1">
    <citation type="journal article" date="2014" name="Science">
        <title>Ancient hybridizations among the ancestral genomes of bread wheat.</title>
        <authorList>
            <consortium name="International Wheat Genome Sequencing Consortium,"/>
            <person name="Marcussen T."/>
            <person name="Sandve S.R."/>
            <person name="Heier L."/>
            <person name="Spannagl M."/>
            <person name="Pfeifer M."/>
            <person name="Jakobsen K.S."/>
            <person name="Wulff B.B."/>
            <person name="Steuernagel B."/>
            <person name="Mayer K.F."/>
            <person name="Olsen O.A."/>
        </authorList>
    </citation>
    <scope>NUCLEOTIDE SEQUENCE [LARGE SCALE GENOMIC DNA]</scope>
    <source>
        <strain evidence="3">cv. AL8/78</strain>
    </source>
</reference>
<feature type="chain" id="PRO_5019261352" description="Secreted protein" evidence="1">
    <location>
        <begin position="23"/>
        <end position="94"/>
    </location>
</feature>
<reference evidence="2" key="3">
    <citation type="journal article" date="2017" name="Nature">
        <title>Genome sequence of the progenitor of the wheat D genome Aegilops tauschii.</title>
        <authorList>
            <person name="Luo M.C."/>
            <person name="Gu Y.Q."/>
            <person name="Puiu D."/>
            <person name="Wang H."/>
            <person name="Twardziok S.O."/>
            <person name="Deal K.R."/>
            <person name="Huo N."/>
            <person name="Zhu T."/>
            <person name="Wang L."/>
            <person name="Wang Y."/>
            <person name="McGuire P.E."/>
            <person name="Liu S."/>
            <person name="Long H."/>
            <person name="Ramasamy R.K."/>
            <person name="Rodriguez J.C."/>
            <person name="Van S.L."/>
            <person name="Yuan L."/>
            <person name="Wang Z."/>
            <person name="Xia Z."/>
            <person name="Xiao L."/>
            <person name="Anderson O.D."/>
            <person name="Ouyang S."/>
            <person name="Liang Y."/>
            <person name="Zimin A.V."/>
            <person name="Pertea G."/>
            <person name="Qi P."/>
            <person name="Bennetzen J.L."/>
            <person name="Dai X."/>
            <person name="Dawson M.W."/>
            <person name="Muller H.G."/>
            <person name="Kugler K."/>
            <person name="Rivarola-Duarte L."/>
            <person name="Spannagl M."/>
            <person name="Mayer K.F.X."/>
            <person name="Lu F.H."/>
            <person name="Bevan M.W."/>
            <person name="Leroy P."/>
            <person name="Li P."/>
            <person name="You F.M."/>
            <person name="Sun Q."/>
            <person name="Liu Z."/>
            <person name="Lyons E."/>
            <person name="Wicker T."/>
            <person name="Salzberg S.L."/>
            <person name="Devos K.M."/>
            <person name="Dvorak J."/>
        </authorList>
    </citation>
    <scope>NUCLEOTIDE SEQUENCE [LARGE SCALE GENOMIC DNA]</scope>
    <source>
        <strain evidence="2">cv. AL8/78</strain>
    </source>
</reference>
<keyword evidence="3" id="KW-1185">Reference proteome</keyword>
<evidence type="ECO:0000313" key="2">
    <source>
        <dbReference type="EnsemblPlants" id="AET6Gv20829900.8"/>
    </source>
</evidence>
<dbReference type="Proteomes" id="UP000015105">
    <property type="component" value="Chromosome 6D"/>
</dbReference>
<proteinExistence type="predicted"/>
<protein>
    <recommendedName>
        <fullName evidence="4">Secreted protein</fullName>
    </recommendedName>
</protein>
<reference evidence="2" key="4">
    <citation type="submission" date="2019-03" db="UniProtKB">
        <authorList>
            <consortium name="EnsemblPlants"/>
        </authorList>
    </citation>
    <scope>IDENTIFICATION</scope>
</reference>
<dbReference type="Gramene" id="AET6Gv20829900.8">
    <property type="protein sequence ID" value="AET6Gv20829900.8"/>
    <property type="gene ID" value="AET6Gv20829900"/>
</dbReference>
<feature type="signal peptide" evidence="1">
    <location>
        <begin position="1"/>
        <end position="22"/>
    </location>
</feature>
<dbReference type="AlphaFoldDB" id="A0A453PSH3"/>
<evidence type="ECO:0000313" key="3">
    <source>
        <dbReference type="Proteomes" id="UP000015105"/>
    </source>
</evidence>
<reference evidence="3" key="2">
    <citation type="journal article" date="2017" name="Nat. Plants">
        <title>The Aegilops tauschii genome reveals multiple impacts of transposons.</title>
        <authorList>
            <person name="Zhao G."/>
            <person name="Zou C."/>
            <person name="Li K."/>
            <person name="Wang K."/>
            <person name="Li T."/>
            <person name="Gao L."/>
            <person name="Zhang X."/>
            <person name="Wang H."/>
            <person name="Yang Z."/>
            <person name="Liu X."/>
            <person name="Jiang W."/>
            <person name="Mao L."/>
            <person name="Kong X."/>
            <person name="Jiao Y."/>
            <person name="Jia J."/>
        </authorList>
    </citation>
    <scope>NUCLEOTIDE SEQUENCE [LARGE SCALE GENOMIC DNA]</scope>
    <source>
        <strain evidence="3">cv. AL8/78</strain>
    </source>
</reference>
<evidence type="ECO:0000256" key="1">
    <source>
        <dbReference type="SAM" id="SignalP"/>
    </source>
</evidence>
<evidence type="ECO:0008006" key="4">
    <source>
        <dbReference type="Google" id="ProtNLM"/>
    </source>
</evidence>
<reference evidence="2" key="5">
    <citation type="journal article" date="2021" name="G3 (Bethesda)">
        <title>Aegilops tauschii genome assembly Aet v5.0 features greater sequence contiguity and improved annotation.</title>
        <authorList>
            <person name="Wang L."/>
            <person name="Zhu T."/>
            <person name="Rodriguez J.C."/>
            <person name="Deal K.R."/>
            <person name="Dubcovsky J."/>
            <person name="McGuire P.E."/>
            <person name="Lux T."/>
            <person name="Spannagl M."/>
            <person name="Mayer K.F.X."/>
            <person name="Baldrich P."/>
            <person name="Meyers B.C."/>
            <person name="Huo N."/>
            <person name="Gu Y.Q."/>
            <person name="Zhou H."/>
            <person name="Devos K.M."/>
            <person name="Bennetzen J.L."/>
            <person name="Unver T."/>
            <person name="Budak H."/>
            <person name="Gulick P.J."/>
            <person name="Galiba G."/>
            <person name="Kalapos B."/>
            <person name="Nelson D.R."/>
            <person name="Li P."/>
            <person name="You F.M."/>
            <person name="Luo M.C."/>
            <person name="Dvorak J."/>
        </authorList>
    </citation>
    <scope>NUCLEOTIDE SEQUENCE [LARGE SCALE GENOMIC DNA]</scope>
    <source>
        <strain evidence="2">cv. AL8/78</strain>
    </source>
</reference>
<accession>A0A453PSH3</accession>
<name>A0A453PSH3_AEGTS</name>
<sequence>AVCDSVAAGFWCVCWGLWHVGAASLPQPWIGVSCAGALNAGAEVGGRSTALLVCATDSSCLTFSPSRFVVPCVWSRVLFEVREVCKNNAMKIRH</sequence>